<evidence type="ECO:0000313" key="2">
    <source>
        <dbReference type="EMBL" id="MBK7422074.1"/>
    </source>
</evidence>
<dbReference type="InterPro" id="IPR047798">
    <property type="entry name" value="BPSS1780-like"/>
</dbReference>
<feature type="transmembrane region" description="Helical" evidence="1">
    <location>
        <begin position="27"/>
        <end position="46"/>
    </location>
</feature>
<keyword evidence="1" id="KW-0812">Transmembrane</keyword>
<dbReference type="AlphaFoldDB" id="A0A9D7IGN2"/>
<evidence type="ECO:0008006" key="4">
    <source>
        <dbReference type="Google" id="ProtNLM"/>
    </source>
</evidence>
<evidence type="ECO:0000256" key="1">
    <source>
        <dbReference type="SAM" id="Phobius"/>
    </source>
</evidence>
<evidence type="ECO:0000313" key="3">
    <source>
        <dbReference type="Proteomes" id="UP000886602"/>
    </source>
</evidence>
<keyword evidence="1" id="KW-1133">Transmembrane helix</keyword>
<feature type="transmembrane region" description="Helical" evidence="1">
    <location>
        <begin position="225"/>
        <end position="247"/>
    </location>
</feature>
<name>A0A9D7IGN2_9RHOO</name>
<gene>
    <name evidence="2" type="ORF">IPJ48_02660</name>
</gene>
<feature type="transmembrane region" description="Helical" evidence="1">
    <location>
        <begin position="190"/>
        <end position="213"/>
    </location>
</feature>
<dbReference type="Proteomes" id="UP000886602">
    <property type="component" value="Unassembled WGS sequence"/>
</dbReference>
<organism evidence="2 3">
    <name type="scientific">Candidatus Propionivibrio dominans</name>
    <dbReference type="NCBI Taxonomy" id="2954373"/>
    <lineage>
        <taxon>Bacteria</taxon>
        <taxon>Pseudomonadati</taxon>
        <taxon>Pseudomonadota</taxon>
        <taxon>Betaproteobacteria</taxon>
        <taxon>Rhodocyclales</taxon>
        <taxon>Rhodocyclaceae</taxon>
        <taxon>Propionivibrio</taxon>
    </lineage>
</organism>
<sequence length="258" mass="28507">MQALTLPARRGWRWLAEGFGIFSKNRLMLSLAVLGYWMLMVLINSFPLIGKFAATLLFPVFSVSLMNACRMIDQGNPLTPPILFSGFRQNLRSLLALGVVYSVVSLVILGVVALIDDGVLFRYLVLGNPPDDQELASAPFLLAVQIALLLYAPIIMAYWYAPVLVAWHDLAAGKALFFSFVACARNWRAFLVYALSVMVFGALLPGLLVGLLISMIPAGGNQFSILLTLLIVLIFMPSLYASFYVTYRDVFVRVDEDA</sequence>
<feature type="transmembrane region" description="Helical" evidence="1">
    <location>
        <begin position="159"/>
        <end position="178"/>
    </location>
</feature>
<dbReference type="EMBL" id="JADJNC010000004">
    <property type="protein sequence ID" value="MBK7422074.1"/>
    <property type="molecule type" value="Genomic_DNA"/>
</dbReference>
<comment type="caution">
    <text evidence="2">The sequence shown here is derived from an EMBL/GenBank/DDBJ whole genome shotgun (WGS) entry which is preliminary data.</text>
</comment>
<protein>
    <recommendedName>
        <fullName evidence="4">Transmembrane protein</fullName>
    </recommendedName>
</protein>
<feature type="transmembrane region" description="Helical" evidence="1">
    <location>
        <begin position="135"/>
        <end position="152"/>
    </location>
</feature>
<dbReference type="NCBIfam" id="NF041043">
    <property type="entry name" value="BPSS1780_fam"/>
    <property type="match status" value="1"/>
</dbReference>
<keyword evidence="1" id="KW-0472">Membrane</keyword>
<proteinExistence type="predicted"/>
<reference evidence="2" key="1">
    <citation type="submission" date="2020-10" db="EMBL/GenBank/DDBJ databases">
        <title>Connecting structure to function with the recovery of over 1000 high-quality activated sludge metagenome-assembled genomes encoding full-length rRNA genes using long-read sequencing.</title>
        <authorList>
            <person name="Singleton C.M."/>
            <person name="Petriglieri F."/>
            <person name="Kristensen J.M."/>
            <person name="Kirkegaard R.H."/>
            <person name="Michaelsen T.Y."/>
            <person name="Andersen M.H."/>
            <person name="Karst S.M."/>
            <person name="Dueholm M.S."/>
            <person name="Nielsen P.H."/>
            <person name="Albertsen M."/>
        </authorList>
    </citation>
    <scope>NUCLEOTIDE SEQUENCE</scope>
    <source>
        <strain evidence="2">EsbW_18-Q3-R4-48_MAXAC.044</strain>
    </source>
</reference>
<accession>A0A9D7IGN2</accession>
<feature type="transmembrane region" description="Helical" evidence="1">
    <location>
        <begin position="93"/>
        <end position="115"/>
    </location>
</feature>